<dbReference type="EnsemblPlants" id="KRH69518">
    <property type="protein sequence ID" value="KRH69518"/>
    <property type="gene ID" value="GLYMA_02G032600"/>
</dbReference>
<dbReference type="AlphaFoldDB" id="A0A0R0KRK8"/>
<dbReference type="InterPro" id="IPR030184">
    <property type="entry name" value="WAT1-related"/>
</dbReference>
<keyword evidence="4 6" id="KW-1133">Transmembrane helix</keyword>
<dbReference type="Proteomes" id="UP000008827">
    <property type="component" value="Chromosome 2"/>
</dbReference>
<evidence type="ECO:0000256" key="6">
    <source>
        <dbReference type="RuleBase" id="RU363077"/>
    </source>
</evidence>
<dbReference type="ExpressionAtlas" id="A0A0R0KRK8">
    <property type="expression patterns" value="baseline"/>
</dbReference>
<evidence type="ECO:0000256" key="1">
    <source>
        <dbReference type="ARBA" id="ARBA00004141"/>
    </source>
</evidence>
<evidence type="ECO:0000313" key="8">
    <source>
        <dbReference type="EMBL" id="KRH69518.1"/>
    </source>
</evidence>
<feature type="transmembrane region" description="Helical" evidence="6">
    <location>
        <begin position="71"/>
        <end position="93"/>
    </location>
</feature>
<dbReference type="Pfam" id="PF00892">
    <property type="entry name" value="EamA"/>
    <property type="match status" value="1"/>
</dbReference>
<gene>
    <name evidence="9" type="primary">LOC100793168</name>
    <name evidence="8" type="ORF">GLYMA_02G032600</name>
</gene>
<evidence type="ECO:0000313" key="9">
    <source>
        <dbReference type="EnsemblPlants" id="KRH69518"/>
    </source>
</evidence>
<feature type="transmembrane region" description="Helical" evidence="6">
    <location>
        <begin position="131"/>
        <end position="151"/>
    </location>
</feature>
<dbReference type="PANTHER" id="PTHR31218">
    <property type="entry name" value="WAT1-RELATED PROTEIN"/>
    <property type="match status" value="1"/>
</dbReference>
<feature type="transmembrane region" description="Helical" evidence="6">
    <location>
        <begin position="222"/>
        <end position="242"/>
    </location>
</feature>
<comment type="subcellular location">
    <subcellularLocation>
        <location evidence="1 6">Membrane</location>
        <topology evidence="1 6">Multi-pass membrane protein</topology>
    </subcellularLocation>
</comment>
<keyword evidence="10" id="KW-1185">Reference proteome</keyword>
<feature type="domain" description="EamA" evidence="7">
    <location>
        <begin position="21"/>
        <end position="149"/>
    </location>
</feature>
<evidence type="ECO:0000256" key="3">
    <source>
        <dbReference type="ARBA" id="ARBA00022692"/>
    </source>
</evidence>
<evidence type="ECO:0000256" key="4">
    <source>
        <dbReference type="ARBA" id="ARBA00022989"/>
    </source>
</evidence>
<protein>
    <recommendedName>
        <fullName evidence="6">WAT1-related protein</fullName>
    </recommendedName>
</protein>
<feature type="transmembrane region" description="Helical" evidence="6">
    <location>
        <begin position="179"/>
        <end position="210"/>
    </location>
</feature>
<dbReference type="InterPro" id="IPR037185">
    <property type="entry name" value="EmrE-like"/>
</dbReference>
<evidence type="ECO:0000256" key="2">
    <source>
        <dbReference type="ARBA" id="ARBA00007635"/>
    </source>
</evidence>
<organism evidence="8">
    <name type="scientific">Glycine max</name>
    <name type="common">Soybean</name>
    <name type="synonym">Glycine hispida</name>
    <dbReference type="NCBI Taxonomy" id="3847"/>
    <lineage>
        <taxon>Eukaryota</taxon>
        <taxon>Viridiplantae</taxon>
        <taxon>Streptophyta</taxon>
        <taxon>Embryophyta</taxon>
        <taxon>Tracheophyta</taxon>
        <taxon>Spermatophyta</taxon>
        <taxon>Magnoliopsida</taxon>
        <taxon>eudicotyledons</taxon>
        <taxon>Gunneridae</taxon>
        <taxon>Pentapetalae</taxon>
        <taxon>rosids</taxon>
        <taxon>fabids</taxon>
        <taxon>Fabales</taxon>
        <taxon>Fabaceae</taxon>
        <taxon>Papilionoideae</taxon>
        <taxon>50 kb inversion clade</taxon>
        <taxon>NPAAA clade</taxon>
        <taxon>indigoferoid/millettioid clade</taxon>
        <taxon>Phaseoleae</taxon>
        <taxon>Glycine</taxon>
        <taxon>Glycine subgen. Soja</taxon>
    </lineage>
</organism>
<sequence length="296" mass="31934">MVGVGVSVSAAMVATLFLEVGLNTLIKAANTNGMSNFVFIVYSNFLALFFLIPSTFLYHRKRAPPPIPSSILWRIFLLCCLSTAVQTLTYTGIAYSSPTLNSAMSDLVPAFTFIFAIISRMENLNLKLRSSHAKIIGTVISIAGALIITLYKGMPLTGSSMRNLVLGGSEAYLSVQLDWIIGGFLLATSSLCLSVLFIVQAIFVVSMRSVVYTWAMRKKGPVYVAMFSPLGMVIAIGMGVIFLGESLYLGSMIGAATIGIGFYAVMWAQAQDEKLVNEKNENHDFVTSSSAPLLST</sequence>
<reference evidence="8" key="3">
    <citation type="submission" date="2018-07" db="EMBL/GenBank/DDBJ databases">
        <title>WGS assembly of Glycine max.</title>
        <authorList>
            <person name="Schmutz J."/>
            <person name="Cannon S."/>
            <person name="Schlueter J."/>
            <person name="Ma J."/>
            <person name="Mitros T."/>
            <person name="Nelson W."/>
            <person name="Hyten D."/>
            <person name="Song Q."/>
            <person name="Thelen J."/>
            <person name="Cheng J."/>
            <person name="Xu D."/>
            <person name="Hellsten U."/>
            <person name="May G."/>
            <person name="Yu Y."/>
            <person name="Sakurai T."/>
            <person name="Umezawa T."/>
            <person name="Bhattacharyya M."/>
            <person name="Sandhu D."/>
            <person name="Valliyodan B."/>
            <person name="Lindquist E."/>
            <person name="Peto M."/>
            <person name="Grant D."/>
            <person name="Shu S."/>
            <person name="Goodstein D."/>
            <person name="Barry K."/>
            <person name="Futrell-Griggs M."/>
            <person name="Abernathy B."/>
            <person name="Du J."/>
            <person name="Tian Z."/>
            <person name="Zhu L."/>
            <person name="Gill N."/>
            <person name="Joshi T."/>
            <person name="Libault M."/>
            <person name="Sethuraman A."/>
            <person name="Zhang X."/>
            <person name="Shinozaki K."/>
            <person name="Nguyen H."/>
            <person name="Wing R."/>
            <person name="Cregan P."/>
            <person name="Specht J."/>
            <person name="Grimwood J."/>
            <person name="Rokhsar D."/>
            <person name="Stacey G."/>
            <person name="Shoemaker R."/>
            <person name="Jackson S."/>
        </authorList>
    </citation>
    <scope>NUCLEOTIDE SEQUENCE</scope>
    <source>
        <tissue evidence="8">Callus</tissue>
    </source>
</reference>
<accession>A0A0R0KRK8</accession>
<dbReference type="EMBL" id="CM000835">
    <property type="protein sequence ID" value="KRH69518.1"/>
    <property type="molecule type" value="Genomic_DNA"/>
</dbReference>
<reference evidence="9" key="2">
    <citation type="submission" date="2018-02" db="UniProtKB">
        <authorList>
            <consortium name="EnsemblPlants"/>
        </authorList>
    </citation>
    <scope>IDENTIFICATION</scope>
    <source>
        <strain evidence="9">Williams 82</strain>
    </source>
</reference>
<feature type="transmembrane region" description="Helical" evidence="6">
    <location>
        <begin position="99"/>
        <end position="119"/>
    </location>
</feature>
<comment type="similarity">
    <text evidence="2 6">Belongs to the drug/metabolite transporter (DMT) superfamily. Plant drug/metabolite exporter (P-DME) (TC 2.A.7.4) family.</text>
</comment>
<feature type="transmembrane region" description="Helical" evidence="6">
    <location>
        <begin position="38"/>
        <end position="59"/>
    </location>
</feature>
<dbReference type="Gramene" id="KRH69518">
    <property type="protein sequence ID" value="KRH69518"/>
    <property type="gene ID" value="GLYMA_02G032600"/>
</dbReference>
<dbReference type="SUPFAM" id="SSF103481">
    <property type="entry name" value="Multidrug resistance efflux transporter EmrE"/>
    <property type="match status" value="2"/>
</dbReference>
<dbReference type="GO" id="GO:0016020">
    <property type="term" value="C:membrane"/>
    <property type="evidence" value="ECO:0007669"/>
    <property type="project" value="UniProtKB-SubCell"/>
</dbReference>
<dbReference type="GO" id="GO:0022857">
    <property type="term" value="F:transmembrane transporter activity"/>
    <property type="evidence" value="ECO:0007669"/>
    <property type="project" value="InterPro"/>
</dbReference>
<name>A0A0R0KRK8_SOYBN</name>
<evidence type="ECO:0000256" key="5">
    <source>
        <dbReference type="ARBA" id="ARBA00023136"/>
    </source>
</evidence>
<proteinExistence type="inferred from homology"/>
<reference evidence="8 9" key="1">
    <citation type="journal article" date="2010" name="Nature">
        <title>Genome sequence of the palaeopolyploid soybean.</title>
        <authorList>
            <person name="Schmutz J."/>
            <person name="Cannon S.B."/>
            <person name="Schlueter J."/>
            <person name="Ma J."/>
            <person name="Mitros T."/>
            <person name="Nelson W."/>
            <person name="Hyten D.L."/>
            <person name="Song Q."/>
            <person name="Thelen J.J."/>
            <person name="Cheng J."/>
            <person name="Xu D."/>
            <person name="Hellsten U."/>
            <person name="May G.D."/>
            <person name="Yu Y."/>
            <person name="Sakurai T."/>
            <person name="Umezawa T."/>
            <person name="Bhattacharyya M.K."/>
            <person name="Sandhu D."/>
            <person name="Valliyodan B."/>
            <person name="Lindquist E."/>
            <person name="Peto M."/>
            <person name="Grant D."/>
            <person name="Shu S."/>
            <person name="Goodstein D."/>
            <person name="Barry K."/>
            <person name="Futrell-Griggs M."/>
            <person name="Abernathy B."/>
            <person name="Du J."/>
            <person name="Tian Z."/>
            <person name="Zhu L."/>
            <person name="Gill N."/>
            <person name="Joshi T."/>
            <person name="Libault M."/>
            <person name="Sethuraman A."/>
            <person name="Zhang X.-C."/>
            <person name="Shinozaki K."/>
            <person name="Nguyen H.T."/>
            <person name="Wing R.A."/>
            <person name="Cregan P."/>
            <person name="Specht J."/>
            <person name="Grimwood J."/>
            <person name="Rokhsar D."/>
            <person name="Stacey G."/>
            <person name="Shoemaker R.C."/>
            <person name="Jackson S.A."/>
        </authorList>
    </citation>
    <scope>NUCLEOTIDE SEQUENCE [LARGE SCALE GENOMIC DNA]</scope>
    <source>
        <strain evidence="9">cv. Williams 82</strain>
        <tissue evidence="8">Callus</tissue>
    </source>
</reference>
<keyword evidence="5 6" id="KW-0472">Membrane</keyword>
<evidence type="ECO:0000313" key="10">
    <source>
        <dbReference type="Proteomes" id="UP000008827"/>
    </source>
</evidence>
<keyword evidence="3 6" id="KW-0812">Transmembrane</keyword>
<feature type="transmembrane region" description="Helical" evidence="6">
    <location>
        <begin position="248"/>
        <end position="268"/>
    </location>
</feature>
<dbReference type="InterPro" id="IPR000620">
    <property type="entry name" value="EamA_dom"/>
</dbReference>
<evidence type="ECO:0000259" key="7">
    <source>
        <dbReference type="Pfam" id="PF00892"/>
    </source>
</evidence>
<dbReference type="RefSeq" id="XP_040866337.1">
    <property type="nucleotide sequence ID" value="XM_041010403.1"/>
</dbReference>
<dbReference type="GeneID" id="100793168"/>